<keyword evidence="1" id="KW-1133">Transmembrane helix</keyword>
<evidence type="ECO:0000313" key="2">
    <source>
        <dbReference type="EMBL" id="UYP48605.1"/>
    </source>
</evidence>
<dbReference type="EMBL" id="CP104013">
    <property type="protein sequence ID" value="UYP48605.1"/>
    <property type="molecule type" value="Genomic_DNA"/>
</dbReference>
<reference evidence="2" key="1">
    <citation type="submission" date="2022-09" db="EMBL/GenBank/DDBJ databases">
        <title>Actin cytoskeleton and complex cell architecture in an #Asgard archaeon.</title>
        <authorList>
            <person name="Ponce Toledo R.I."/>
            <person name="Schleper C."/>
            <person name="Rodrigues Oliveira T."/>
            <person name="Wollweber F."/>
            <person name="Xu J."/>
            <person name="Rittmann S."/>
            <person name="Klingl A."/>
            <person name="Pilhofer M."/>
        </authorList>
    </citation>
    <scope>NUCLEOTIDE SEQUENCE</scope>
    <source>
        <strain evidence="2">B-35</strain>
    </source>
</reference>
<feature type="transmembrane region" description="Helical" evidence="1">
    <location>
        <begin position="36"/>
        <end position="56"/>
    </location>
</feature>
<gene>
    <name evidence="2" type="ORF">NEF87_004890</name>
</gene>
<organism evidence="2 3">
    <name type="scientific">Candidatus Lokiarchaeum ossiferum</name>
    <dbReference type="NCBI Taxonomy" id="2951803"/>
    <lineage>
        <taxon>Archaea</taxon>
        <taxon>Promethearchaeati</taxon>
        <taxon>Promethearchaeota</taxon>
        <taxon>Promethearchaeia</taxon>
        <taxon>Promethearchaeales</taxon>
        <taxon>Promethearchaeaceae</taxon>
        <taxon>Candidatus Lokiarchaeum</taxon>
    </lineage>
</organism>
<keyword evidence="1" id="KW-0472">Membrane</keyword>
<proteinExistence type="predicted"/>
<sequence>MKNDKIPPENKGLYLDRSFHFLEMKNEALKCFNENLFFGAIFCIHSAMTSLLIVKLRELPHFNNKRKYWRISTLNELLKKMDFIDTSLVTEIQKFSAKRGELEHPKTPQSNLFANWEIDNDVEDSPTFMIEGISPFNDGPKILAQKGISLYLKLEKIITQNHWSQ</sequence>
<dbReference type="Proteomes" id="UP001208689">
    <property type="component" value="Chromosome"/>
</dbReference>
<evidence type="ECO:0008006" key="4">
    <source>
        <dbReference type="Google" id="ProtNLM"/>
    </source>
</evidence>
<keyword evidence="1" id="KW-0812">Transmembrane</keyword>
<name>A0ABY6HYW0_9ARCH</name>
<accession>A0ABY6HYW0</accession>
<protein>
    <recommendedName>
        <fullName evidence="4">HEPN domain-containing protein</fullName>
    </recommendedName>
</protein>
<keyword evidence="3" id="KW-1185">Reference proteome</keyword>
<evidence type="ECO:0000256" key="1">
    <source>
        <dbReference type="SAM" id="Phobius"/>
    </source>
</evidence>
<evidence type="ECO:0000313" key="3">
    <source>
        <dbReference type="Proteomes" id="UP001208689"/>
    </source>
</evidence>